<feature type="compositionally biased region" description="Basic and acidic residues" evidence="1">
    <location>
        <begin position="180"/>
        <end position="194"/>
    </location>
</feature>
<organism evidence="2">
    <name type="scientific">Diabrotica virgifera virgifera</name>
    <name type="common">western corn rootworm</name>
    <dbReference type="NCBI Taxonomy" id="50390"/>
    <lineage>
        <taxon>Eukaryota</taxon>
        <taxon>Metazoa</taxon>
        <taxon>Ecdysozoa</taxon>
        <taxon>Arthropoda</taxon>
        <taxon>Hexapoda</taxon>
        <taxon>Insecta</taxon>
        <taxon>Pterygota</taxon>
        <taxon>Neoptera</taxon>
        <taxon>Endopterygota</taxon>
        <taxon>Coleoptera</taxon>
        <taxon>Polyphaga</taxon>
        <taxon>Cucujiformia</taxon>
        <taxon>Chrysomeloidea</taxon>
        <taxon>Chrysomelidae</taxon>
        <taxon>Galerucinae</taxon>
        <taxon>Diabroticina</taxon>
        <taxon>Diabroticites</taxon>
        <taxon>Diabrotica</taxon>
    </lineage>
</organism>
<evidence type="ECO:0000256" key="1">
    <source>
        <dbReference type="SAM" id="MobiDB-lite"/>
    </source>
</evidence>
<dbReference type="RefSeq" id="XP_028128197.1">
    <property type="nucleotide sequence ID" value="XM_028272396.1"/>
</dbReference>
<proteinExistence type="predicted"/>
<dbReference type="AlphaFoldDB" id="A0A6P7F018"/>
<accession>A0A6P7F018</accession>
<evidence type="ECO:0000313" key="3">
    <source>
        <dbReference type="RefSeq" id="XP_028128198.1"/>
    </source>
</evidence>
<name>A0A6P7F018_DIAVI</name>
<protein>
    <submittedName>
        <fullName evidence="2 3">Uncharacterized protein LOC114324543</fullName>
    </submittedName>
</protein>
<reference evidence="2 3" key="1">
    <citation type="submission" date="2025-04" db="UniProtKB">
        <authorList>
            <consortium name="RefSeq"/>
        </authorList>
    </citation>
    <scope>IDENTIFICATION</scope>
    <source>
        <tissue evidence="2 3">Whole insect</tissue>
    </source>
</reference>
<feature type="compositionally biased region" description="Low complexity" evidence="1">
    <location>
        <begin position="163"/>
        <end position="175"/>
    </location>
</feature>
<evidence type="ECO:0000313" key="2">
    <source>
        <dbReference type="RefSeq" id="XP_028128197.1"/>
    </source>
</evidence>
<sequence length="203" mass="22582">MSRRIDKIFNALNNANESAIMQENVDNNPTSTVIIFQQLSNIIDNVDATIIQDAQIIFVDNNGRIDDDLIGPISQTLVNPTFTIINDTNEHPSELLDSYAETNNEAVEIGHGQNDIFHDNNAEIPNENMETIEDINQILAGSPAENMEISDGDENNDPDFVANSEESNSSESSESISDLQHGEINENDPRDESPRRKRSTNLK</sequence>
<gene>
    <name evidence="2 3" type="primary">LOC114324543</name>
</gene>
<feature type="region of interest" description="Disordered" evidence="1">
    <location>
        <begin position="146"/>
        <end position="203"/>
    </location>
</feature>
<dbReference type="RefSeq" id="XP_028128198.1">
    <property type="nucleotide sequence ID" value="XM_028272397.1"/>
</dbReference>
<feature type="compositionally biased region" description="Acidic residues" evidence="1">
    <location>
        <begin position="148"/>
        <end position="157"/>
    </location>
</feature>